<dbReference type="STRING" id="658196.A0A397SN44"/>
<protein>
    <submittedName>
        <fullName evidence="3">S-adenosyl-L-methionine-dependent methyltransferase</fullName>
    </submittedName>
</protein>
<reference evidence="3 4" key="1">
    <citation type="submission" date="2018-06" db="EMBL/GenBank/DDBJ databases">
        <title>Comparative genomics reveals the genomic features of Rhizophagus irregularis, R. cerebriforme, R. diaphanum and Gigaspora rosea, and their symbiotic lifestyle signature.</title>
        <authorList>
            <person name="Morin E."/>
            <person name="San Clemente H."/>
            <person name="Chen E.C.H."/>
            <person name="De La Providencia I."/>
            <person name="Hainaut M."/>
            <person name="Kuo A."/>
            <person name="Kohler A."/>
            <person name="Murat C."/>
            <person name="Tang N."/>
            <person name="Roy S."/>
            <person name="Loubradou J."/>
            <person name="Henrissat B."/>
            <person name="Grigoriev I.V."/>
            <person name="Corradi N."/>
            <person name="Roux C."/>
            <person name="Martin F.M."/>
        </authorList>
    </citation>
    <scope>NUCLEOTIDE SEQUENCE [LARGE SCALE GENOMIC DNA]</scope>
    <source>
        <strain evidence="3 4">DAOM 227022</strain>
    </source>
</reference>
<feature type="domain" description="Methyltransferase" evidence="2">
    <location>
        <begin position="88"/>
        <end position="180"/>
    </location>
</feature>
<proteinExistence type="predicted"/>
<dbReference type="EMBL" id="QKYT01000423">
    <property type="protein sequence ID" value="RIA85485.1"/>
    <property type="molecule type" value="Genomic_DNA"/>
</dbReference>
<accession>A0A397SN44</accession>
<dbReference type="OrthoDB" id="2013972at2759"/>
<dbReference type="GO" id="GO:0008168">
    <property type="term" value="F:methyltransferase activity"/>
    <property type="evidence" value="ECO:0007669"/>
    <property type="project" value="UniProtKB-KW"/>
</dbReference>
<feature type="region of interest" description="Disordered" evidence="1">
    <location>
        <begin position="1"/>
        <end position="34"/>
    </location>
</feature>
<name>A0A397SN44_9GLOM</name>
<dbReference type="Gene3D" id="3.40.50.150">
    <property type="entry name" value="Vaccinia Virus protein VP39"/>
    <property type="match status" value="1"/>
</dbReference>
<evidence type="ECO:0000313" key="3">
    <source>
        <dbReference type="EMBL" id="RIA85485.1"/>
    </source>
</evidence>
<dbReference type="PANTHER" id="PTHR43591">
    <property type="entry name" value="METHYLTRANSFERASE"/>
    <property type="match status" value="1"/>
</dbReference>
<comment type="caution">
    <text evidence="3">The sequence shown here is derived from an EMBL/GenBank/DDBJ whole genome shotgun (WGS) entry which is preliminary data.</text>
</comment>
<organism evidence="3 4">
    <name type="scientific">Glomus cerebriforme</name>
    <dbReference type="NCBI Taxonomy" id="658196"/>
    <lineage>
        <taxon>Eukaryota</taxon>
        <taxon>Fungi</taxon>
        <taxon>Fungi incertae sedis</taxon>
        <taxon>Mucoromycota</taxon>
        <taxon>Glomeromycotina</taxon>
        <taxon>Glomeromycetes</taxon>
        <taxon>Glomerales</taxon>
        <taxon>Glomeraceae</taxon>
        <taxon>Glomus</taxon>
    </lineage>
</organism>
<evidence type="ECO:0000313" key="4">
    <source>
        <dbReference type="Proteomes" id="UP000265703"/>
    </source>
</evidence>
<dbReference type="Proteomes" id="UP000265703">
    <property type="component" value="Unassembled WGS sequence"/>
</dbReference>
<dbReference type="PANTHER" id="PTHR43591:SF24">
    <property type="entry name" value="2-METHOXY-6-POLYPRENYL-1,4-BENZOQUINOL METHYLASE, MITOCHONDRIAL"/>
    <property type="match status" value="1"/>
</dbReference>
<keyword evidence="3" id="KW-0489">Methyltransferase</keyword>
<evidence type="ECO:0000256" key="1">
    <source>
        <dbReference type="SAM" id="MobiDB-lite"/>
    </source>
</evidence>
<gene>
    <name evidence="3" type="ORF">C1645_879256</name>
</gene>
<dbReference type="InterPro" id="IPR029063">
    <property type="entry name" value="SAM-dependent_MTases_sf"/>
</dbReference>
<dbReference type="GO" id="GO:0032259">
    <property type="term" value="P:methylation"/>
    <property type="evidence" value="ECO:0007669"/>
    <property type="project" value="UniProtKB-KW"/>
</dbReference>
<dbReference type="Pfam" id="PF13649">
    <property type="entry name" value="Methyltransf_25"/>
    <property type="match status" value="1"/>
</dbReference>
<keyword evidence="3" id="KW-0808">Transferase</keyword>
<sequence length="312" mass="35746">MGNFKSTLKKIPSNPSKKGRSKLKEPEPELEPEPQILVEENKPKYYLSNRGDENLDRQHFNHFFRKHIFGNNFSAPIGRRLAQGECKVLDVGCGPGTWLLDLAHKYKNVKFVGIDIEPTVYPNEIKPGNINFYQADIFDGLPFPDNEFDFVHQEIMALIIKADQWNFVISELIRVTKPGGFIELVEYIAPDDNGPILSKIYQTHYDLCLKRGVDTSLIPHLDNMMMSQNYISQVNKDEKTFIIGPNGGKVGITILEIIISFIMSDIATEDISFQQGIDKEEHKNRFKNLDEELKGTSPKLKLCRFWAQKNDN</sequence>
<dbReference type="AlphaFoldDB" id="A0A397SN44"/>
<dbReference type="CDD" id="cd02440">
    <property type="entry name" value="AdoMet_MTases"/>
    <property type="match status" value="1"/>
</dbReference>
<dbReference type="SUPFAM" id="SSF53335">
    <property type="entry name" value="S-adenosyl-L-methionine-dependent methyltransferases"/>
    <property type="match status" value="1"/>
</dbReference>
<keyword evidence="4" id="KW-1185">Reference proteome</keyword>
<evidence type="ECO:0000259" key="2">
    <source>
        <dbReference type="Pfam" id="PF13649"/>
    </source>
</evidence>
<dbReference type="InterPro" id="IPR041698">
    <property type="entry name" value="Methyltransf_25"/>
</dbReference>